<dbReference type="EMBL" id="JBHSFP010000001">
    <property type="protein sequence ID" value="MFC4529139.1"/>
    <property type="molecule type" value="Genomic_DNA"/>
</dbReference>
<reference evidence="2" key="1">
    <citation type="journal article" date="2019" name="Int. J. Syst. Evol. Microbiol.">
        <title>The Global Catalogue of Microorganisms (GCM) 10K type strain sequencing project: providing services to taxonomists for standard genome sequencing and annotation.</title>
        <authorList>
            <consortium name="The Broad Institute Genomics Platform"/>
            <consortium name="The Broad Institute Genome Sequencing Center for Infectious Disease"/>
            <person name="Wu L."/>
            <person name="Ma J."/>
        </authorList>
    </citation>
    <scope>NUCLEOTIDE SEQUENCE [LARGE SCALE GENOMIC DNA]</scope>
    <source>
        <strain evidence="2">CGMCC 4.7132</strain>
    </source>
</reference>
<comment type="caution">
    <text evidence="1">The sequence shown here is derived from an EMBL/GenBank/DDBJ whole genome shotgun (WGS) entry which is preliminary data.</text>
</comment>
<proteinExistence type="predicted"/>
<sequence length="216" mass="23373">MTPLRLSPPQWRVLRHLATYSATAMRTGFLAKRVRDTTGADDADLTGLADLGHITGRLHGGDGPPLAITLRSHRGDPRLRIHLTPTGKSAAQAIEIAHRALRHLRAHAPAPLTLTELQHDAGVGDDTLTELEACGFIDIAPMCPECEEPAERATPTSWTPAWGRAPSWSHLDGEPLCPVVGANGYQPATPTSTDRRITLTSIGRRYAEPHTSQDRS</sequence>
<dbReference type="Gene3D" id="1.10.10.10">
    <property type="entry name" value="Winged helix-like DNA-binding domain superfamily/Winged helix DNA-binding domain"/>
    <property type="match status" value="1"/>
</dbReference>
<dbReference type="RefSeq" id="WP_380835467.1">
    <property type="nucleotide sequence ID" value="NZ_JBHSFP010000001.1"/>
</dbReference>
<organism evidence="1 2">
    <name type="scientific">Sphaerisporangium dianthi</name>
    <dbReference type="NCBI Taxonomy" id="1436120"/>
    <lineage>
        <taxon>Bacteria</taxon>
        <taxon>Bacillati</taxon>
        <taxon>Actinomycetota</taxon>
        <taxon>Actinomycetes</taxon>
        <taxon>Streptosporangiales</taxon>
        <taxon>Streptosporangiaceae</taxon>
        <taxon>Sphaerisporangium</taxon>
    </lineage>
</organism>
<evidence type="ECO:0008006" key="3">
    <source>
        <dbReference type="Google" id="ProtNLM"/>
    </source>
</evidence>
<evidence type="ECO:0000313" key="2">
    <source>
        <dbReference type="Proteomes" id="UP001596004"/>
    </source>
</evidence>
<evidence type="ECO:0000313" key="1">
    <source>
        <dbReference type="EMBL" id="MFC4529139.1"/>
    </source>
</evidence>
<accession>A0ABV9C7Y1</accession>
<keyword evidence="2" id="KW-1185">Reference proteome</keyword>
<gene>
    <name evidence="1" type="ORF">ACFO60_00070</name>
</gene>
<dbReference type="Proteomes" id="UP001596004">
    <property type="component" value="Unassembled WGS sequence"/>
</dbReference>
<name>A0ABV9C7Y1_9ACTN</name>
<protein>
    <recommendedName>
        <fullName evidence="3">MarR family transcriptional regulator</fullName>
    </recommendedName>
</protein>
<dbReference type="InterPro" id="IPR036388">
    <property type="entry name" value="WH-like_DNA-bd_sf"/>
</dbReference>